<protein>
    <recommendedName>
        <fullName evidence="2">DNA-directed RNA polymerase</fullName>
        <ecNumber evidence="2">2.7.7.6</ecNumber>
    </recommendedName>
</protein>
<dbReference type="SUPFAM" id="SSF64484">
    <property type="entry name" value="beta and beta-prime subunits of DNA dependent RNA-polymerase"/>
    <property type="match status" value="2"/>
</dbReference>
<dbReference type="EC" id="2.7.7.6" evidence="2"/>
<keyword evidence="6" id="KW-0804">Transcription</keyword>
<evidence type="ECO:0000256" key="6">
    <source>
        <dbReference type="ARBA" id="ARBA00023163"/>
    </source>
</evidence>
<dbReference type="InterPro" id="IPR036397">
    <property type="entry name" value="RNaseH_sf"/>
</dbReference>
<dbReference type="GO" id="GO:0003899">
    <property type="term" value="F:DNA-directed RNA polymerase activity"/>
    <property type="evidence" value="ECO:0007669"/>
    <property type="project" value="UniProtKB-EC"/>
</dbReference>
<evidence type="ECO:0000259" key="7">
    <source>
        <dbReference type="Pfam" id="PF00562"/>
    </source>
</evidence>
<dbReference type="GO" id="GO:0000428">
    <property type="term" value="C:DNA-directed RNA polymerase complex"/>
    <property type="evidence" value="ECO:0007669"/>
    <property type="project" value="UniProtKB-KW"/>
</dbReference>
<organism evidence="9 10">
    <name type="scientific">Hibiscus syriacus</name>
    <name type="common">Rose of Sharon</name>
    <dbReference type="NCBI Taxonomy" id="106335"/>
    <lineage>
        <taxon>Eukaryota</taxon>
        <taxon>Viridiplantae</taxon>
        <taxon>Streptophyta</taxon>
        <taxon>Embryophyta</taxon>
        <taxon>Tracheophyta</taxon>
        <taxon>Spermatophyta</taxon>
        <taxon>Magnoliopsida</taxon>
        <taxon>eudicotyledons</taxon>
        <taxon>Gunneridae</taxon>
        <taxon>Pentapetalae</taxon>
        <taxon>rosids</taxon>
        <taxon>malvids</taxon>
        <taxon>Malvales</taxon>
        <taxon>Malvaceae</taxon>
        <taxon>Malvoideae</taxon>
        <taxon>Hibiscus</taxon>
    </lineage>
</organism>
<dbReference type="InterPro" id="IPR007121">
    <property type="entry name" value="RNA_pol_bsu_CS"/>
</dbReference>
<dbReference type="InterPro" id="IPR002156">
    <property type="entry name" value="RNaseH_domain"/>
</dbReference>
<dbReference type="SUPFAM" id="SSF53098">
    <property type="entry name" value="Ribonuclease H-like"/>
    <property type="match status" value="2"/>
</dbReference>
<dbReference type="PROSITE" id="PS01166">
    <property type="entry name" value="RNA_POL_BETA"/>
    <property type="match status" value="1"/>
</dbReference>
<evidence type="ECO:0000256" key="3">
    <source>
        <dbReference type="ARBA" id="ARBA00022478"/>
    </source>
</evidence>
<evidence type="ECO:0000256" key="2">
    <source>
        <dbReference type="ARBA" id="ARBA00012418"/>
    </source>
</evidence>
<dbReference type="CDD" id="cd06222">
    <property type="entry name" value="RNase_H_like"/>
    <property type="match status" value="2"/>
</dbReference>
<sequence>MDSLLYLLVYPQRPLLTTRTIELVGYDKLGAGQNATVAVMSYSGYDIEDAIVMNKSSLDRGFGRCIVMKKYAHVIEKYRGASDRLLTPLRTGSGSERMQKLDNDGIATPGEIIRPKDVLLNKEVPIYKSGSSVSSESLRDSAYRPAKEYYKGPEGETCVLDRVSLSNDRNGNPSIKFLIRHTRRPELGDKFSSRHGQKGVCGIIIQQEDFPFSERGICPDLIMNPHVKFFNGQIFMGGNEEKRRIHWVNWNTVCKPLNSGGLGVLDLNISNWALLGKWVWKFANEKNSLWKSVLCSKHKNDSEGDCLRSYSKLKVGNGKSFILDSFELNGWVWNIQTRRNLCNWELDQWLDLMTKLKDLKLSDSVEDFLSWGVVGIVTTSCRSFPIAVSSSESGSKSKIGEQRNAASFWDLALVFPKDPHLLSCWGELRVKSLIWKFIPGVVFWSIWKARNAMVFEGSTIDRQSLFFFIRFRLSKWFLAKYPKFPIQEDVLIGDPSLADGIQVHKLKDCKVNRWIPPPVDYLKMNVDGAVRLDGSDGGIGGILRDWNSCTLLNFSENVGQGPPPVAELKAIKRGIEVFLSSCWVSVSRLIVESDCKSAVDWIQSPALAPVFLLPLVKEISTLISDRVHSVRLIPRACNGEADSLAKKGIGKMIELLGSKAGVSCGRFHYGSAFGEPSGHADKVETISETLIKHGFSYNGKDFIYSGFWGVRLALPSNPPSLLSSWEVLRPNSVIWQFILGVVFWSIWKIRNEIIFDKGKLDIISLFFTVRFRLAKWFLAKFPLITLQVDSLIGDPTLADNLTAHKTVNNTVLSWIPPPVDFFKMNVDGAVSSVWRLAGIGGILRDWNRVTLTSFSEKVGPATPILAELKAIKRGIDFFLSSSWASKGRLIIESDSKTAVEWINDGISSPVFLANFVKDIVYSVSARQVVIRWIPRCCNCEADKLAKEGIG</sequence>
<evidence type="ECO:0000256" key="5">
    <source>
        <dbReference type="ARBA" id="ARBA00022695"/>
    </source>
</evidence>
<dbReference type="GO" id="GO:0004523">
    <property type="term" value="F:RNA-DNA hybrid ribonuclease activity"/>
    <property type="evidence" value="ECO:0007669"/>
    <property type="project" value="InterPro"/>
</dbReference>
<keyword evidence="10" id="KW-1185">Reference proteome</keyword>
<evidence type="ECO:0000259" key="8">
    <source>
        <dbReference type="Pfam" id="PF13456"/>
    </source>
</evidence>
<feature type="domain" description="RNase H type-1" evidence="8">
    <location>
        <begin position="525"/>
        <end position="647"/>
    </location>
</feature>
<dbReference type="InterPro" id="IPR044730">
    <property type="entry name" value="RNase_H-like_dom_plant"/>
</dbReference>
<dbReference type="InterPro" id="IPR007120">
    <property type="entry name" value="DNA-dir_RNAP_su2_dom"/>
</dbReference>
<gene>
    <name evidence="9" type="ORF">F3Y22_tig00116962pilonHSYRG00458</name>
</gene>
<proteinExistence type="inferred from homology"/>
<reference evidence="9" key="1">
    <citation type="submission" date="2019-09" db="EMBL/GenBank/DDBJ databases">
        <title>Draft genome information of white flower Hibiscus syriacus.</title>
        <authorList>
            <person name="Kim Y.-M."/>
        </authorList>
    </citation>
    <scope>NUCLEOTIDE SEQUENCE [LARGE SCALE GENOMIC DNA]</scope>
    <source>
        <strain evidence="9">YM2019G1</strain>
    </source>
</reference>
<comment type="similarity">
    <text evidence="1">Belongs to the RNA polymerase beta chain family.</text>
</comment>
<evidence type="ECO:0000256" key="1">
    <source>
        <dbReference type="ARBA" id="ARBA00006835"/>
    </source>
</evidence>
<dbReference type="GO" id="GO:0006351">
    <property type="term" value="P:DNA-templated transcription"/>
    <property type="evidence" value="ECO:0007669"/>
    <property type="project" value="InterPro"/>
</dbReference>
<keyword evidence="5" id="KW-0548">Nucleotidyltransferase</keyword>
<dbReference type="GO" id="GO:0032549">
    <property type="term" value="F:ribonucleoside binding"/>
    <property type="evidence" value="ECO:0007669"/>
    <property type="project" value="InterPro"/>
</dbReference>
<feature type="domain" description="DNA-directed RNA polymerase subunit 2 hybrid-binding" evidence="7">
    <location>
        <begin position="649"/>
        <end position="712"/>
    </location>
</feature>
<dbReference type="InterPro" id="IPR015712">
    <property type="entry name" value="DNA-dir_RNA_pol_su2"/>
</dbReference>
<keyword evidence="3" id="KW-0240">DNA-directed RNA polymerase</keyword>
<dbReference type="Pfam" id="PF13456">
    <property type="entry name" value="RVT_3"/>
    <property type="match status" value="2"/>
</dbReference>
<keyword evidence="4" id="KW-0808">Transferase</keyword>
<comment type="caution">
    <text evidence="9">The sequence shown here is derived from an EMBL/GenBank/DDBJ whole genome shotgun (WGS) entry which is preliminary data.</text>
</comment>
<dbReference type="InterPro" id="IPR012337">
    <property type="entry name" value="RNaseH-like_sf"/>
</dbReference>
<evidence type="ECO:0000256" key="4">
    <source>
        <dbReference type="ARBA" id="ARBA00022679"/>
    </source>
</evidence>
<dbReference type="Pfam" id="PF00562">
    <property type="entry name" value="RNA_pol_Rpb2_6"/>
    <property type="match status" value="2"/>
</dbReference>
<dbReference type="GO" id="GO:0003677">
    <property type="term" value="F:DNA binding"/>
    <property type="evidence" value="ECO:0007669"/>
    <property type="project" value="InterPro"/>
</dbReference>
<dbReference type="PANTHER" id="PTHR20856">
    <property type="entry name" value="DNA-DIRECTED RNA POLYMERASE I SUBUNIT 2"/>
    <property type="match status" value="1"/>
</dbReference>
<dbReference type="Proteomes" id="UP000436088">
    <property type="component" value="Unassembled WGS sequence"/>
</dbReference>
<feature type="domain" description="RNase H type-1" evidence="8">
    <location>
        <begin position="825"/>
        <end position="947"/>
    </location>
</feature>
<dbReference type="Gene3D" id="2.40.270.10">
    <property type="entry name" value="DNA-directed RNA polymerase, subunit 2, domain 6"/>
    <property type="match status" value="3"/>
</dbReference>
<name>A0A6A2XT72_HIBSY</name>
<feature type="domain" description="DNA-directed RNA polymerase subunit 2 hybrid-binding" evidence="7">
    <location>
        <begin position="1"/>
        <end position="226"/>
    </location>
</feature>
<dbReference type="Gene3D" id="3.30.420.10">
    <property type="entry name" value="Ribonuclease H-like superfamily/Ribonuclease H"/>
    <property type="match status" value="2"/>
</dbReference>
<dbReference type="EMBL" id="VEPZ02001737">
    <property type="protein sequence ID" value="KAE8659457.1"/>
    <property type="molecule type" value="Genomic_DNA"/>
</dbReference>
<dbReference type="InterPro" id="IPR037033">
    <property type="entry name" value="DNA-dir_RNAP_su2_hyb_sf"/>
</dbReference>
<dbReference type="AlphaFoldDB" id="A0A6A2XT72"/>
<evidence type="ECO:0000313" key="10">
    <source>
        <dbReference type="Proteomes" id="UP000436088"/>
    </source>
</evidence>
<accession>A0A6A2XT72</accession>
<evidence type="ECO:0000313" key="9">
    <source>
        <dbReference type="EMBL" id="KAE8659457.1"/>
    </source>
</evidence>